<dbReference type="AlphaFoldDB" id="I4AI66"/>
<evidence type="ECO:0000313" key="2">
    <source>
        <dbReference type="EMBL" id="AFM03651.1"/>
    </source>
</evidence>
<dbReference type="RefSeq" id="WP_014797108.1">
    <property type="nucleotide sequence ID" value="NC_018018.1"/>
</dbReference>
<proteinExistence type="predicted"/>
<dbReference type="KEGG" id="fli:Fleli_1214"/>
<organism evidence="2 3">
    <name type="scientific">Bernardetia litoralis (strain ATCC 23117 / DSM 6794 / NBRC 15988 / NCIMB 1366 / Fx l1 / Sio-4)</name>
    <name type="common">Flexibacter litoralis</name>
    <dbReference type="NCBI Taxonomy" id="880071"/>
    <lineage>
        <taxon>Bacteria</taxon>
        <taxon>Pseudomonadati</taxon>
        <taxon>Bacteroidota</taxon>
        <taxon>Cytophagia</taxon>
        <taxon>Cytophagales</taxon>
        <taxon>Bernardetiaceae</taxon>
        <taxon>Bernardetia</taxon>
    </lineage>
</organism>
<dbReference type="PATRIC" id="fig|880071.3.peg.1188"/>
<dbReference type="OrthoDB" id="982342at2"/>
<protein>
    <recommendedName>
        <fullName evidence="4">DUF1877 domain-containing protein</fullName>
    </recommendedName>
</protein>
<gene>
    <name evidence="2" type="ordered locus">Fleli_1214</name>
</gene>
<dbReference type="EMBL" id="CP003345">
    <property type="protein sequence ID" value="AFM03651.1"/>
    <property type="molecule type" value="Genomic_DNA"/>
</dbReference>
<evidence type="ECO:0000313" key="3">
    <source>
        <dbReference type="Proteomes" id="UP000006054"/>
    </source>
</evidence>
<dbReference type="HOGENOM" id="CLU_1445243_0_0_10"/>
<evidence type="ECO:0008006" key="4">
    <source>
        <dbReference type="Google" id="ProtNLM"/>
    </source>
</evidence>
<keyword evidence="1" id="KW-0175">Coiled coil</keyword>
<feature type="coiled-coil region" evidence="1">
    <location>
        <begin position="91"/>
        <end position="125"/>
    </location>
</feature>
<sequence length="180" mass="21432">MGLNLHYWTDNDDLQETEEQHELHYLTRTFADFMFRKNVIMNEEEAELDQIGKITDIDISLIYQMLGYPQEIQIEHELELAQDEEAEQKILDNAEKIKIEIENNLDKVLSTINSLIEKLSKLENLNKLLLPTDYDTLNSEYYFSDFNIDKNNFGQDLRNFKRFLEFAKENGAKTVWFMFC</sequence>
<dbReference type="Proteomes" id="UP000006054">
    <property type="component" value="Chromosome"/>
</dbReference>
<evidence type="ECO:0000256" key="1">
    <source>
        <dbReference type="SAM" id="Coils"/>
    </source>
</evidence>
<keyword evidence="3" id="KW-1185">Reference proteome</keyword>
<reference evidence="3" key="1">
    <citation type="submission" date="2012-06" db="EMBL/GenBank/DDBJ databases">
        <title>The complete genome of Flexibacter litoralis DSM 6794.</title>
        <authorList>
            <person name="Lucas S."/>
            <person name="Copeland A."/>
            <person name="Lapidus A."/>
            <person name="Glavina del Rio T."/>
            <person name="Dalin E."/>
            <person name="Tice H."/>
            <person name="Bruce D."/>
            <person name="Goodwin L."/>
            <person name="Pitluck S."/>
            <person name="Peters L."/>
            <person name="Ovchinnikova G."/>
            <person name="Lu M."/>
            <person name="Kyrpides N."/>
            <person name="Mavromatis K."/>
            <person name="Ivanova N."/>
            <person name="Brettin T."/>
            <person name="Detter J.C."/>
            <person name="Han C."/>
            <person name="Larimer F."/>
            <person name="Land M."/>
            <person name="Hauser L."/>
            <person name="Markowitz V."/>
            <person name="Cheng J.-F."/>
            <person name="Hugenholtz P."/>
            <person name="Woyke T."/>
            <person name="Wu D."/>
            <person name="Spring S."/>
            <person name="Lang E."/>
            <person name="Kopitz M."/>
            <person name="Brambilla E."/>
            <person name="Klenk H.-P."/>
            <person name="Eisen J.A."/>
        </authorList>
    </citation>
    <scope>NUCLEOTIDE SEQUENCE [LARGE SCALE GENOMIC DNA]</scope>
    <source>
        <strain evidence="3">ATCC 23117 / DSM 6794 / NBRC 15988 / NCIMB 1366 / Sio-4</strain>
    </source>
</reference>
<name>I4AI66_BERLS</name>
<dbReference type="eggNOG" id="ENOG5031MJ8">
    <property type="taxonomic scope" value="Bacteria"/>
</dbReference>
<accession>I4AI66</accession>